<evidence type="ECO:0000313" key="4">
    <source>
        <dbReference type="Proteomes" id="UP000008190"/>
    </source>
</evidence>
<keyword evidence="4" id="KW-1185">Reference proteome</keyword>
<dbReference type="CDD" id="cd00085">
    <property type="entry name" value="HNHc"/>
    <property type="match status" value="1"/>
</dbReference>
<organism evidence="3 4">
    <name type="scientific">Nocardia cyriacigeorgica (strain GUH-2)</name>
    <dbReference type="NCBI Taxonomy" id="1127134"/>
    <lineage>
        <taxon>Bacteria</taxon>
        <taxon>Bacillati</taxon>
        <taxon>Actinomycetota</taxon>
        <taxon>Actinomycetes</taxon>
        <taxon>Mycobacteriales</taxon>
        <taxon>Nocardiaceae</taxon>
        <taxon>Nocardia</taxon>
    </lineage>
</organism>
<proteinExistence type="predicted"/>
<accession>H6RC36</accession>
<dbReference type="HOGENOM" id="CLU_536156_0_0_11"/>
<dbReference type="Pfam" id="PF13391">
    <property type="entry name" value="HNH_2"/>
    <property type="match status" value="1"/>
</dbReference>
<feature type="region of interest" description="Disordered" evidence="1">
    <location>
        <begin position="595"/>
        <end position="621"/>
    </location>
</feature>
<dbReference type="InterPro" id="IPR003615">
    <property type="entry name" value="HNH_nuc"/>
</dbReference>
<feature type="domain" description="HNH nuclease" evidence="2">
    <location>
        <begin position="105"/>
        <end position="144"/>
    </location>
</feature>
<dbReference type="KEGG" id="ncy:NOCYR_1786"/>
<sequence>MRSTVRKAPVQSLRIGRFLARVQACRGRVALRWLCCAAWGVHLTTCWWVHRILCSTRIVGIGVCMGRSGEVKGSVKRELWRAANGMCYRCRRELDVGVAGAVPTAETAHIHALSDAGPRADPGMSTEERNSVENLLLLCPSCHDIVDKTEVGAEELRTLKAVHEHWCAVLRKAGRSWNARYSSVDYLNLPRISMQTDGLGLHTIANEVGLDPTRPFNGQRSAVGMFVHRIQPIFENWNEQAVQLDVENVDVLTQGLTVAFDGPMWVVNPPGRPPRPITGSWAQDPYLTFTLGDRRVKIRFDPEWLTTATATTDLNAAQREPIVYTGLGVIVGISETEIKVSARLFGQPKSPIQAMFEYARLGSRRELDLADFADELSGSRAEDVAARQQPISMTLHRVVLHFDEVQVVPMQIEKEVFRRLLRVVPEYRRELTATAAFSPSTWEMNRAGLSPAEIALKVFDGAGLREGLSVPGFANMIRQYNVAAIVVAGLTASQLQDLNDLLRLDIDYYLGALEYSQDKSIHRRLYEYPTKYKIVERDLRILYSAADVAFSNDELPDDLIDDWTHTGLFSTVEWEEDPERSRRDEAEARRILEMFTPYGEDPAPPPTDELMDEPGDPPTLW</sequence>
<evidence type="ECO:0000313" key="3">
    <source>
        <dbReference type="EMBL" id="CCF62572.1"/>
    </source>
</evidence>
<dbReference type="EMBL" id="FO082843">
    <property type="protein sequence ID" value="CCF62572.1"/>
    <property type="molecule type" value="Genomic_DNA"/>
</dbReference>
<protein>
    <recommendedName>
        <fullName evidence="2">HNH nuclease domain-containing protein</fullName>
    </recommendedName>
</protein>
<dbReference type="STRING" id="1127134.NOCYR_1786"/>
<dbReference type="Proteomes" id="UP000008190">
    <property type="component" value="Chromosome"/>
</dbReference>
<reference evidence="3 4" key="1">
    <citation type="journal article" date="2012" name="J. Bacteriol.">
        <title>Genome sequence of the human- and animal-pathogenic strain Nocardia cyriacigeorgica GUH-2.</title>
        <authorList>
            <person name="Zoropogui A."/>
            <person name="Pujic P."/>
            <person name="Normand P."/>
            <person name="Barbe V."/>
            <person name="Beaman B."/>
            <person name="Beaman L."/>
            <person name="Boiron P."/>
            <person name="Colinon C."/>
            <person name="Deredjian A."/>
            <person name="Graindorge A."/>
            <person name="Mangenot S."/>
            <person name="Nazaret S."/>
            <person name="Neto M."/>
            <person name="Petit S."/>
            <person name="Roche D."/>
            <person name="Vallenet D."/>
            <person name="Rodriguez-Nava V."/>
            <person name="Richard Y."/>
            <person name="Cournoyer B."/>
            <person name="Blaha D."/>
        </authorList>
    </citation>
    <scope>NUCLEOTIDE SEQUENCE [LARGE SCALE GENOMIC DNA]</scope>
    <source>
        <strain evidence="3 4">GUH-2</strain>
    </source>
</reference>
<evidence type="ECO:0000259" key="2">
    <source>
        <dbReference type="Pfam" id="PF13391"/>
    </source>
</evidence>
<dbReference type="eggNOG" id="COG1403">
    <property type="taxonomic scope" value="Bacteria"/>
</dbReference>
<name>H6RC36_NOCCG</name>
<evidence type="ECO:0000256" key="1">
    <source>
        <dbReference type="SAM" id="MobiDB-lite"/>
    </source>
</evidence>
<gene>
    <name evidence="3" type="ordered locus">NOCYR_1786</name>
</gene>
<dbReference type="AlphaFoldDB" id="H6RC36"/>